<dbReference type="Proteomes" id="UP000019062">
    <property type="component" value="Unassembled WGS sequence"/>
</dbReference>
<evidence type="ECO:0000256" key="1">
    <source>
        <dbReference type="SAM" id="Phobius"/>
    </source>
</evidence>
<dbReference type="eggNOG" id="ENOG50311MV">
    <property type="taxonomic scope" value="Bacteria"/>
</dbReference>
<feature type="transmembrane region" description="Helical" evidence="1">
    <location>
        <begin position="309"/>
        <end position="328"/>
    </location>
</feature>
<keyword evidence="3" id="KW-1185">Reference proteome</keyword>
<feature type="transmembrane region" description="Helical" evidence="1">
    <location>
        <begin position="340"/>
        <end position="361"/>
    </location>
</feature>
<sequence>MTIKRWRPFWSYRIEETEQWLAEMAHDGLQLSHIQRFSRLFQFEKVASIETIYQIQYGKSAQLAKTLQNNGWHEVVRAKHWLIVKNNHPSISLFPSRDGVLRRISFHEDKWSRFAIISAWILFIIFMPFCLMLFMLDFEDLAPIWWMIPISIIILAVSNIRLSFFLKRQLKALEKKYFNTSIDQVQATGKVFRKKKNNWVYFPKMLDKWLMEMVAQGNRLVKVNGDFFIFEDGQNEKVSYVCEMRKRVEPSYFDMHKEAGWQLKHKTTQRFGSFFIWAKQYKEGETIPTLGHDITEERKQTFGTYLKQSASLLFLIVLNLTNLLLRIKEYKFGGDIGDKTVLGILAIVVLLSVSILINVSYKYFYKERKLYS</sequence>
<keyword evidence="1" id="KW-0472">Membrane</keyword>
<gene>
    <name evidence="2" type="ORF">C176_13727</name>
</gene>
<accession>W4ER07</accession>
<dbReference type="EMBL" id="ASQA01000033">
    <property type="protein sequence ID" value="ETT82973.1"/>
    <property type="molecule type" value="Genomic_DNA"/>
</dbReference>
<proteinExistence type="predicted"/>
<comment type="caution">
    <text evidence="2">The sequence shown here is derived from an EMBL/GenBank/DDBJ whole genome shotgun (WGS) entry which is preliminary data.</text>
</comment>
<reference evidence="2 3" key="1">
    <citation type="journal article" date="2014" name="BMC Genomics">
        <title>Genomic comparison of sporeforming bacilli isolated from milk.</title>
        <authorList>
            <person name="Moreno Switt A.I."/>
            <person name="Andrus A.D."/>
            <person name="Ranieri M.L."/>
            <person name="Orsi R.H."/>
            <person name="Ivy R."/>
            <person name="den Bakker H.C."/>
            <person name="Martin N.H."/>
            <person name="Wiedmann M."/>
            <person name="Boor K.J."/>
        </authorList>
    </citation>
    <scope>NUCLEOTIDE SEQUENCE [LARGE SCALE GENOMIC DNA]</scope>
    <source>
        <strain evidence="2 3">FSL R5-213</strain>
    </source>
</reference>
<evidence type="ECO:0000313" key="2">
    <source>
        <dbReference type="EMBL" id="ETT82973.1"/>
    </source>
</evidence>
<dbReference type="InterPro" id="IPR021359">
    <property type="entry name" value="DUF2812"/>
</dbReference>
<feature type="transmembrane region" description="Helical" evidence="1">
    <location>
        <begin position="111"/>
        <end position="136"/>
    </location>
</feature>
<dbReference type="RefSeq" id="WP_038186342.1">
    <property type="nucleotide sequence ID" value="NZ_ASQA01000033.1"/>
</dbReference>
<evidence type="ECO:0000313" key="3">
    <source>
        <dbReference type="Proteomes" id="UP000019062"/>
    </source>
</evidence>
<feature type="transmembrane region" description="Helical" evidence="1">
    <location>
        <begin position="142"/>
        <end position="166"/>
    </location>
</feature>
<evidence type="ECO:0008006" key="4">
    <source>
        <dbReference type="Google" id="ProtNLM"/>
    </source>
</evidence>
<keyword evidence="1" id="KW-0812">Transmembrane</keyword>
<keyword evidence="1" id="KW-1133">Transmembrane helix</keyword>
<protein>
    <recommendedName>
        <fullName evidence="4">DUF2812 domain-containing protein</fullName>
    </recommendedName>
</protein>
<dbReference type="AlphaFoldDB" id="W4ER07"/>
<dbReference type="Pfam" id="PF11193">
    <property type="entry name" value="DUF2812"/>
    <property type="match status" value="2"/>
</dbReference>
<organism evidence="2 3">
    <name type="scientific">Viridibacillus arenosi FSL R5-213</name>
    <dbReference type="NCBI Taxonomy" id="1227360"/>
    <lineage>
        <taxon>Bacteria</taxon>
        <taxon>Bacillati</taxon>
        <taxon>Bacillota</taxon>
        <taxon>Bacilli</taxon>
        <taxon>Bacillales</taxon>
        <taxon>Caryophanaceae</taxon>
        <taxon>Viridibacillus</taxon>
    </lineage>
</organism>
<name>W4ER07_9BACL</name>